<proteinExistence type="predicted"/>
<name>A0A1V4AP74_9BACT</name>
<reference evidence="1 2" key="1">
    <citation type="journal article" date="2017" name="Water Res.">
        <title>Discovery and metagenomic analysis of an anammox bacterial enrichment related to Candidatus "Brocadia caroliniensis" in a full-scale glycerol-fed nitritation-denitritation separate centrate treatment process.</title>
        <authorList>
            <person name="Park H."/>
            <person name="Brotto A.C."/>
            <person name="van Loosdrecht M.C."/>
            <person name="Chandran K."/>
        </authorList>
    </citation>
    <scope>NUCLEOTIDE SEQUENCE [LARGE SCALE GENOMIC DNA]</scope>
    <source>
        <strain evidence="1">26THWARD</strain>
    </source>
</reference>
<organism evidence="1 2">
    <name type="scientific">Candidatus Brocadia carolinensis</name>
    <dbReference type="NCBI Taxonomy" id="1004156"/>
    <lineage>
        <taxon>Bacteria</taxon>
        <taxon>Pseudomonadati</taxon>
        <taxon>Planctomycetota</taxon>
        <taxon>Candidatus Brocadiia</taxon>
        <taxon>Candidatus Brocadiales</taxon>
        <taxon>Candidatus Brocadiaceae</taxon>
        <taxon>Candidatus Brocadia</taxon>
    </lineage>
</organism>
<dbReference type="Pfam" id="PF10049">
    <property type="entry name" value="DUF2283"/>
    <property type="match status" value="1"/>
</dbReference>
<dbReference type="EMBL" id="AYTS01000201">
    <property type="protein sequence ID" value="OOP54903.1"/>
    <property type="molecule type" value="Genomic_DNA"/>
</dbReference>
<dbReference type="InterPro" id="IPR019270">
    <property type="entry name" value="DUF2283"/>
</dbReference>
<evidence type="ECO:0000313" key="1">
    <source>
        <dbReference type="EMBL" id="OOP54903.1"/>
    </source>
</evidence>
<gene>
    <name evidence="1" type="ORF">AYP45_17740</name>
</gene>
<sequence length="76" mass="8365">MPRKARIADSMDIEEGVTVDPEENGHIVGIENLDASEKLELSNPVNISIENRPLEKVTASHVNTSFPHSAFARRPS</sequence>
<accession>A0A1V4AP74</accession>
<protein>
    <recommendedName>
        <fullName evidence="3">DUF2283 domain-containing protein</fullName>
    </recommendedName>
</protein>
<evidence type="ECO:0008006" key="3">
    <source>
        <dbReference type="Google" id="ProtNLM"/>
    </source>
</evidence>
<comment type="caution">
    <text evidence="1">The sequence shown here is derived from an EMBL/GenBank/DDBJ whole genome shotgun (WGS) entry which is preliminary data.</text>
</comment>
<dbReference type="Proteomes" id="UP000189681">
    <property type="component" value="Unassembled WGS sequence"/>
</dbReference>
<evidence type="ECO:0000313" key="2">
    <source>
        <dbReference type="Proteomes" id="UP000189681"/>
    </source>
</evidence>
<dbReference type="AlphaFoldDB" id="A0A1V4AP74"/>